<evidence type="ECO:0000313" key="9">
    <source>
        <dbReference type="Proteomes" id="UP000625316"/>
    </source>
</evidence>
<evidence type="ECO:0000256" key="2">
    <source>
        <dbReference type="ARBA" id="ARBA00022670"/>
    </source>
</evidence>
<evidence type="ECO:0000256" key="1">
    <source>
        <dbReference type="ARBA" id="ARBA00001947"/>
    </source>
</evidence>
<protein>
    <submittedName>
        <fullName evidence="8">M48 family metalloprotease</fullName>
    </submittedName>
</protein>
<evidence type="ECO:0000313" key="8">
    <source>
        <dbReference type="EMBL" id="MBE9032051.1"/>
    </source>
</evidence>
<dbReference type="PANTHER" id="PTHR22726:SF1">
    <property type="entry name" value="METALLOENDOPEPTIDASE OMA1, MITOCHONDRIAL"/>
    <property type="match status" value="1"/>
</dbReference>
<dbReference type="RefSeq" id="WP_264326877.1">
    <property type="nucleotide sequence ID" value="NZ_JADEXQ010000086.1"/>
</dbReference>
<evidence type="ECO:0000256" key="6">
    <source>
        <dbReference type="ARBA" id="ARBA00023049"/>
    </source>
</evidence>
<dbReference type="GO" id="GO:0046872">
    <property type="term" value="F:metal ion binding"/>
    <property type="evidence" value="ECO:0007669"/>
    <property type="project" value="UniProtKB-KW"/>
</dbReference>
<evidence type="ECO:0000256" key="4">
    <source>
        <dbReference type="ARBA" id="ARBA00022801"/>
    </source>
</evidence>
<keyword evidence="3" id="KW-0479">Metal-binding</keyword>
<evidence type="ECO:0000256" key="3">
    <source>
        <dbReference type="ARBA" id="ARBA00022723"/>
    </source>
</evidence>
<dbReference type="InterPro" id="IPR051156">
    <property type="entry name" value="Mito/Outer_Membr_Metalloprot"/>
</dbReference>
<dbReference type="GO" id="GO:0004222">
    <property type="term" value="F:metalloendopeptidase activity"/>
    <property type="evidence" value="ECO:0007669"/>
    <property type="project" value="InterPro"/>
</dbReference>
<keyword evidence="5" id="KW-0862">Zinc</keyword>
<dbReference type="Gene3D" id="3.30.2010.10">
    <property type="entry name" value="Metalloproteases ('zincins'), catalytic domain"/>
    <property type="match status" value="1"/>
</dbReference>
<dbReference type="EMBL" id="JADEXQ010000086">
    <property type="protein sequence ID" value="MBE9032051.1"/>
    <property type="molecule type" value="Genomic_DNA"/>
</dbReference>
<reference evidence="8" key="1">
    <citation type="submission" date="2020-10" db="EMBL/GenBank/DDBJ databases">
        <authorList>
            <person name="Castelo-Branco R."/>
            <person name="Eusebio N."/>
            <person name="Adriana R."/>
            <person name="Vieira A."/>
            <person name="Brugerolle De Fraissinette N."/>
            <person name="Rezende De Castro R."/>
            <person name="Schneider M.P."/>
            <person name="Vasconcelos V."/>
            <person name="Leao P.N."/>
        </authorList>
    </citation>
    <scope>NUCLEOTIDE SEQUENCE</scope>
    <source>
        <strain evidence="8">LEGE 11480</strain>
    </source>
</reference>
<comment type="cofactor">
    <cofactor evidence="1">
        <name>Zn(2+)</name>
        <dbReference type="ChEBI" id="CHEBI:29105"/>
    </cofactor>
</comment>
<dbReference type="PROSITE" id="PS51257">
    <property type="entry name" value="PROKAR_LIPOPROTEIN"/>
    <property type="match status" value="1"/>
</dbReference>
<dbReference type="InterPro" id="IPR001915">
    <property type="entry name" value="Peptidase_M48"/>
</dbReference>
<keyword evidence="9" id="KW-1185">Reference proteome</keyword>
<name>A0A928VSA0_9CYAN</name>
<dbReference type="GO" id="GO:0016020">
    <property type="term" value="C:membrane"/>
    <property type="evidence" value="ECO:0007669"/>
    <property type="project" value="TreeGrafter"/>
</dbReference>
<evidence type="ECO:0000256" key="5">
    <source>
        <dbReference type="ARBA" id="ARBA00022833"/>
    </source>
</evidence>
<organism evidence="8 9">
    <name type="scientific">Romeriopsis navalis LEGE 11480</name>
    <dbReference type="NCBI Taxonomy" id="2777977"/>
    <lineage>
        <taxon>Bacteria</taxon>
        <taxon>Bacillati</taxon>
        <taxon>Cyanobacteriota</taxon>
        <taxon>Cyanophyceae</taxon>
        <taxon>Leptolyngbyales</taxon>
        <taxon>Leptolyngbyaceae</taxon>
        <taxon>Romeriopsis</taxon>
        <taxon>Romeriopsis navalis</taxon>
    </lineage>
</organism>
<dbReference type="Proteomes" id="UP000625316">
    <property type="component" value="Unassembled WGS sequence"/>
</dbReference>
<keyword evidence="4" id="KW-0378">Hydrolase</keyword>
<sequence length="475" mass="52659">MRRFFLFAVGLVVAISLGCSSLIFPATVAAKSSDPCVGILGKADKLYVRRQLEQAEKLYRQCKPEFADEEDTSAFFPKAITDPSELSVSGQRFWKNAQDGIEQNLEIKTNVSLKLLTERYPEFIPAHLLRAKLLKDSEGNEETYLETLERTASLFPHDADIAKMRVEALRDAGERLDASIAARLFSIVNEKHPQASEFQKMADEDLRKFRSGIKAQYIGKTAASFLCTLFCPGGGSTIQKATESVRMAQLVFEGESKLGSRLAGERLNKGDLVEDPVITKYVDKIGQDMARLMGRDEFTYEFYVVNNPSLNASAYPGGKVFINTGAITAARTEAELAGIIGHEVAHAVLSHGYQKVSNARFLNSLTKVSPLKGFSRYLGLATSAMSRKQEKDCDILATRALVGYGYAADGLHNLFTNLTKISGSRPPAYLSSHPVPETRLKYLRALIKQNGYNRYAYEGVQEHDKIKQRLKELGT</sequence>
<keyword evidence="2" id="KW-0645">Protease</keyword>
<accession>A0A928VSA0</accession>
<evidence type="ECO:0000259" key="7">
    <source>
        <dbReference type="Pfam" id="PF01435"/>
    </source>
</evidence>
<feature type="domain" description="Peptidase M48" evidence="7">
    <location>
        <begin position="279"/>
        <end position="445"/>
    </location>
</feature>
<proteinExistence type="predicted"/>
<comment type="caution">
    <text evidence="8">The sequence shown here is derived from an EMBL/GenBank/DDBJ whole genome shotgun (WGS) entry which is preliminary data.</text>
</comment>
<dbReference type="PANTHER" id="PTHR22726">
    <property type="entry name" value="METALLOENDOPEPTIDASE OMA1"/>
    <property type="match status" value="1"/>
</dbReference>
<keyword evidence="6 8" id="KW-0482">Metalloprotease</keyword>
<dbReference type="Pfam" id="PF01435">
    <property type="entry name" value="Peptidase_M48"/>
    <property type="match status" value="1"/>
</dbReference>
<dbReference type="GO" id="GO:0051603">
    <property type="term" value="P:proteolysis involved in protein catabolic process"/>
    <property type="evidence" value="ECO:0007669"/>
    <property type="project" value="TreeGrafter"/>
</dbReference>
<dbReference type="AlphaFoldDB" id="A0A928VSA0"/>
<dbReference type="CDD" id="cd07333">
    <property type="entry name" value="M48C_bepA_like"/>
    <property type="match status" value="1"/>
</dbReference>
<gene>
    <name evidence="8" type="ORF">IQ266_20135</name>
</gene>